<keyword evidence="3" id="KW-1185">Reference proteome</keyword>
<feature type="region of interest" description="Disordered" evidence="1">
    <location>
        <begin position="1"/>
        <end position="33"/>
    </location>
</feature>
<accession>A0AAN9TJ08</accession>
<dbReference type="AlphaFoldDB" id="A0AAN9TJ08"/>
<dbReference type="Proteomes" id="UP001367676">
    <property type="component" value="Unassembled WGS sequence"/>
</dbReference>
<name>A0AAN9TJ08_9HEMI</name>
<proteinExistence type="predicted"/>
<sequence>MSSSGNQDRIEAAQVSAPASGANTPAESNRDVGPRFGRLHSVWRLWNQPLSLPSVTRTSSQEMQSLRQDDEQNVDMEAAPQPPQLTTSFKVQGNFGRKIGLLFGL</sequence>
<gene>
    <name evidence="2" type="ORF">V9T40_005347</name>
</gene>
<protein>
    <submittedName>
        <fullName evidence="2">Uncharacterized protein</fullName>
    </submittedName>
</protein>
<evidence type="ECO:0000256" key="1">
    <source>
        <dbReference type="SAM" id="MobiDB-lite"/>
    </source>
</evidence>
<evidence type="ECO:0000313" key="2">
    <source>
        <dbReference type="EMBL" id="KAK7588102.1"/>
    </source>
</evidence>
<comment type="caution">
    <text evidence="2">The sequence shown here is derived from an EMBL/GenBank/DDBJ whole genome shotgun (WGS) entry which is preliminary data.</text>
</comment>
<feature type="compositionally biased region" description="Polar residues" evidence="1">
    <location>
        <begin position="54"/>
        <end position="66"/>
    </location>
</feature>
<reference evidence="2 3" key="1">
    <citation type="submission" date="2024-03" db="EMBL/GenBank/DDBJ databases">
        <title>Adaptation during the transition from Ophiocordyceps entomopathogen to insect associate is accompanied by gene loss and intensified selection.</title>
        <authorList>
            <person name="Ward C.M."/>
            <person name="Onetto C.A."/>
            <person name="Borneman A.R."/>
        </authorList>
    </citation>
    <scope>NUCLEOTIDE SEQUENCE [LARGE SCALE GENOMIC DNA]</scope>
    <source>
        <strain evidence="2">AWRI1</strain>
        <tissue evidence="2">Single Adult Female</tissue>
    </source>
</reference>
<feature type="region of interest" description="Disordered" evidence="1">
    <location>
        <begin position="54"/>
        <end position="73"/>
    </location>
</feature>
<evidence type="ECO:0000313" key="3">
    <source>
        <dbReference type="Proteomes" id="UP001367676"/>
    </source>
</evidence>
<organism evidence="2 3">
    <name type="scientific">Parthenolecanium corni</name>
    <dbReference type="NCBI Taxonomy" id="536013"/>
    <lineage>
        <taxon>Eukaryota</taxon>
        <taxon>Metazoa</taxon>
        <taxon>Ecdysozoa</taxon>
        <taxon>Arthropoda</taxon>
        <taxon>Hexapoda</taxon>
        <taxon>Insecta</taxon>
        <taxon>Pterygota</taxon>
        <taxon>Neoptera</taxon>
        <taxon>Paraneoptera</taxon>
        <taxon>Hemiptera</taxon>
        <taxon>Sternorrhyncha</taxon>
        <taxon>Coccoidea</taxon>
        <taxon>Coccidae</taxon>
        <taxon>Parthenolecanium</taxon>
    </lineage>
</organism>
<dbReference type="EMBL" id="JBBCAQ010000023">
    <property type="protein sequence ID" value="KAK7588102.1"/>
    <property type="molecule type" value="Genomic_DNA"/>
</dbReference>